<feature type="region of interest" description="Disordered" evidence="1">
    <location>
        <begin position="1"/>
        <end position="58"/>
    </location>
</feature>
<dbReference type="PANTHER" id="PTHR28348:SF1">
    <property type="entry name" value="UPF0193 PROTEIN EVG1"/>
    <property type="match status" value="1"/>
</dbReference>
<proteinExistence type="predicted"/>
<comment type="caution">
    <text evidence="2">The sequence shown here is derived from an EMBL/GenBank/DDBJ whole genome shotgun (WGS) entry which is preliminary data.</text>
</comment>
<keyword evidence="3" id="KW-1185">Reference proteome</keyword>
<dbReference type="PANTHER" id="PTHR28348">
    <property type="entry name" value="UPF0193 PROTEIN EVG1"/>
    <property type="match status" value="1"/>
</dbReference>
<organism evidence="2 3">
    <name type="scientific">Hymenochirus boettgeri</name>
    <name type="common">Congo dwarf clawed frog</name>
    <dbReference type="NCBI Taxonomy" id="247094"/>
    <lineage>
        <taxon>Eukaryota</taxon>
        <taxon>Metazoa</taxon>
        <taxon>Chordata</taxon>
        <taxon>Craniata</taxon>
        <taxon>Vertebrata</taxon>
        <taxon>Euteleostomi</taxon>
        <taxon>Amphibia</taxon>
        <taxon>Batrachia</taxon>
        <taxon>Anura</taxon>
        <taxon>Pipoidea</taxon>
        <taxon>Pipidae</taxon>
        <taxon>Pipinae</taxon>
        <taxon>Hymenochirus</taxon>
    </lineage>
</organism>
<dbReference type="InterPro" id="IPR007914">
    <property type="entry name" value="UPF0193"/>
</dbReference>
<feature type="non-terminal residue" evidence="2">
    <location>
        <position position="1"/>
    </location>
</feature>
<feature type="compositionally biased region" description="Basic and acidic residues" evidence="1">
    <location>
        <begin position="110"/>
        <end position="121"/>
    </location>
</feature>
<reference evidence="2" key="1">
    <citation type="thesis" date="2020" institute="ProQuest LLC" country="789 East Eisenhower Parkway, Ann Arbor, MI, USA">
        <title>Comparative Genomics and Chromosome Evolution.</title>
        <authorList>
            <person name="Mudd A.B."/>
        </authorList>
    </citation>
    <scope>NUCLEOTIDE SEQUENCE</scope>
    <source>
        <strain evidence="2">Female2</strain>
        <tissue evidence="2">Blood</tissue>
    </source>
</reference>
<protein>
    <submittedName>
        <fullName evidence="2">Uncharacterized protein</fullName>
    </submittedName>
</protein>
<evidence type="ECO:0000256" key="1">
    <source>
        <dbReference type="SAM" id="MobiDB-lite"/>
    </source>
</evidence>
<dbReference type="OrthoDB" id="189770at2759"/>
<evidence type="ECO:0000313" key="3">
    <source>
        <dbReference type="Proteomes" id="UP000812440"/>
    </source>
</evidence>
<feature type="compositionally biased region" description="Polar residues" evidence="1">
    <location>
        <begin position="30"/>
        <end position="55"/>
    </location>
</feature>
<evidence type="ECO:0000313" key="2">
    <source>
        <dbReference type="EMBL" id="KAG8436314.1"/>
    </source>
</evidence>
<dbReference type="Pfam" id="PF05250">
    <property type="entry name" value="UPF0193"/>
    <property type="match status" value="1"/>
</dbReference>
<dbReference type="AlphaFoldDB" id="A0A8T2IYX4"/>
<sequence length="185" mass="21895">MMEESKLTNFQQRQIKERLQRGDELPVQCHPTSSNNKSRCPVTVSQKPKSFSLHSRPSLRPAEKCCAGDAYHRDRFQPRPTRDVNKEKCRLQNIMATGKDLPVPAKVKPYKRDAEEEEKKDRFDELESEIQERWDFLEEMEALGRGKEFYNIINTEISQKLREMEIIDKMRSTELKELLQRPENK</sequence>
<accession>A0A8T2IYX4</accession>
<name>A0A8T2IYX4_9PIPI</name>
<feature type="region of interest" description="Disordered" evidence="1">
    <location>
        <begin position="100"/>
        <end position="121"/>
    </location>
</feature>
<dbReference type="Proteomes" id="UP000812440">
    <property type="component" value="Chromosome 4"/>
</dbReference>
<feature type="compositionally biased region" description="Basic and acidic residues" evidence="1">
    <location>
        <begin position="14"/>
        <end position="24"/>
    </location>
</feature>
<gene>
    <name evidence="2" type="ORF">GDO86_007425</name>
</gene>
<dbReference type="EMBL" id="JAACNH010000007">
    <property type="protein sequence ID" value="KAG8436314.1"/>
    <property type="molecule type" value="Genomic_DNA"/>
</dbReference>